<evidence type="ECO:0000256" key="10">
    <source>
        <dbReference type="ARBA" id="ARBA00033381"/>
    </source>
</evidence>
<evidence type="ECO:0000256" key="12">
    <source>
        <dbReference type="RuleBase" id="RU003693"/>
    </source>
</evidence>
<dbReference type="GO" id="GO:0009102">
    <property type="term" value="P:biotin biosynthetic process"/>
    <property type="evidence" value="ECO:0007669"/>
    <property type="project" value="UniProtKB-KW"/>
</dbReference>
<dbReference type="InterPro" id="IPR004839">
    <property type="entry name" value="Aminotransferase_I/II_large"/>
</dbReference>
<dbReference type="InterPro" id="IPR015421">
    <property type="entry name" value="PyrdxlP-dep_Trfase_major"/>
</dbReference>
<comment type="cofactor">
    <cofactor evidence="1 12">
        <name>pyridoxal 5'-phosphate</name>
        <dbReference type="ChEBI" id="CHEBI:597326"/>
    </cofactor>
</comment>
<comment type="similarity">
    <text evidence="3">Belongs to the class-II pyridoxal-phosphate-dependent aminotransferase family. BioF subfamily.</text>
</comment>
<evidence type="ECO:0000256" key="6">
    <source>
        <dbReference type="ARBA" id="ARBA00022679"/>
    </source>
</evidence>
<dbReference type="EMBL" id="FXAZ01000004">
    <property type="protein sequence ID" value="SMG51877.1"/>
    <property type="molecule type" value="Genomic_DNA"/>
</dbReference>
<dbReference type="Proteomes" id="UP000193834">
    <property type="component" value="Unassembled WGS sequence"/>
</dbReference>
<evidence type="ECO:0000256" key="4">
    <source>
        <dbReference type="ARBA" id="ARBA00011738"/>
    </source>
</evidence>
<organism evidence="14 15">
    <name type="scientific">Paenibacillus aquistagni</name>
    <dbReference type="NCBI Taxonomy" id="1852522"/>
    <lineage>
        <taxon>Bacteria</taxon>
        <taxon>Bacillati</taxon>
        <taxon>Bacillota</taxon>
        <taxon>Bacilli</taxon>
        <taxon>Bacillales</taxon>
        <taxon>Paenibacillaceae</taxon>
        <taxon>Paenibacillus</taxon>
    </lineage>
</organism>
<evidence type="ECO:0000256" key="8">
    <source>
        <dbReference type="ARBA" id="ARBA00022898"/>
    </source>
</evidence>
<gene>
    <name evidence="14" type="ORF">SAMN06295960_3312</name>
</gene>
<sequence>MCAVNAEREDRCRIRETEVLTAETHEGDTRNAEIHKAEALITQTLKVETPKAGTLKTETIKAAAQAKSVIDASSFSKEMTVPSRYPWMESALDQLHSKQRLRTLCETQWEASGYIHRGGYSLLNLASNHYLGFSPWLEPYMEQLQALCRSGGEPYVRMGSGASRLIAGHDPQHAALERELAEYMIREAALVFANGYMANIGIIQALVGRGDAVFSDRLNHASIVDGIQLSRAEHFRYSHLDYEQLERMLQRWRGAHPDRRALIVSDAVFSMDGTEARLEQLVKLKDRYDALLMLDEAHSIGVYGHGGRGLAYERGFHQQVDVVMGTLGKAFGLEGAFAAADHVLIRYLVNRSRSFIYSTALPPVMAAMLRIRLREVEAADGLRQRLKERVGCLRTLLQAGGLHTGEGASHIIPVLLGEDRIAVRASEQLQAAGIAGIAIRPPTVPENEARIRLTPMAIHTAQQIEEAAALIIRKVRTASSCPL</sequence>
<dbReference type="Gene3D" id="3.90.1150.10">
    <property type="entry name" value="Aspartate Aminotransferase, domain 1"/>
    <property type="match status" value="1"/>
</dbReference>
<dbReference type="GO" id="GO:0008710">
    <property type="term" value="F:8-amino-7-oxononanoate synthase activity"/>
    <property type="evidence" value="ECO:0007669"/>
    <property type="project" value="UniProtKB-EC"/>
</dbReference>
<keyword evidence="8 12" id="KW-0663">Pyridoxal phosphate</keyword>
<dbReference type="GO" id="GO:0030170">
    <property type="term" value="F:pyridoxal phosphate binding"/>
    <property type="evidence" value="ECO:0007669"/>
    <property type="project" value="InterPro"/>
</dbReference>
<dbReference type="Pfam" id="PF00155">
    <property type="entry name" value="Aminotran_1_2"/>
    <property type="match status" value="1"/>
</dbReference>
<protein>
    <recommendedName>
        <fullName evidence="5">8-amino-7-oxononanoate synthase</fullName>
        <ecNumber evidence="5">2.3.1.47</ecNumber>
    </recommendedName>
    <alternativeName>
        <fullName evidence="9">7-keto-8-amino-pelargonic acid synthase</fullName>
    </alternativeName>
    <alternativeName>
        <fullName evidence="10">8-amino-7-ketopelargonate synthase</fullName>
    </alternativeName>
</protein>
<name>A0A1X7LEA4_9BACL</name>
<evidence type="ECO:0000256" key="3">
    <source>
        <dbReference type="ARBA" id="ARBA00010008"/>
    </source>
</evidence>
<accession>A0A1X7LEA4</accession>
<proteinExistence type="inferred from homology"/>
<evidence type="ECO:0000256" key="7">
    <source>
        <dbReference type="ARBA" id="ARBA00022756"/>
    </source>
</evidence>
<evidence type="ECO:0000256" key="1">
    <source>
        <dbReference type="ARBA" id="ARBA00001933"/>
    </source>
</evidence>
<dbReference type="STRING" id="1852522.SAMN06295960_3312"/>
<evidence type="ECO:0000256" key="9">
    <source>
        <dbReference type="ARBA" id="ARBA00032610"/>
    </source>
</evidence>
<comment type="pathway">
    <text evidence="2">Cofactor biosynthesis; biotin biosynthesis.</text>
</comment>
<dbReference type="InterPro" id="IPR015422">
    <property type="entry name" value="PyrdxlP-dep_Trfase_small"/>
</dbReference>
<dbReference type="InterPro" id="IPR050087">
    <property type="entry name" value="AON_synthase_class-II"/>
</dbReference>
<dbReference type="AlphaFoldDB" id="A0A1X7LEA4"/>
<evidence type="ECO:0000313" key="14">
    <source>
        <dbReference type="EMBL" id="SMG51877.1"/>
    </source>
</evidence>
<dbReference type="InterPro" id="IPR001917">
    <property type="entry name" value="Aminotrans_II_pyridoxalP_BS"/>
</dbReference>
<dbReference type="EC" id="2.3.1.47" evidence="5"/>
<dbReference type="Gene3D" id="3.40.640.10">
    <property type="entry name" value="Type I PLP-dependent aspartate aminotransferase-like (Major domain)"/>
    <property type="match status" value="1"/>
</dbReference>
<evidence type="ECO:0000256" key="2">
    <source>
        <dbReference type="ARBA" id="ARBA00004746"/>
    </source>
</evidence>
<dbReference type="PANTHER" id="PTHR13693">
    <property type="entry name" value="CLASS II AMINOTRANSFERASE/8-AMINO-7-OXONONANOATE SYNTHASE"/>
    <property type="match status" value="1"/>
</dbReference>
<evidence type="ECO:0000256" key="11">
    <source>
        <dbReference type="ARBA" id="ARBA00047715"/>
    </source>
</evidence>
<comment type="subunit">
    <text evidence="4">Homodimer.</text>
</comment>
<comment type="catalytic activity">
    <reaction evidence="11">
        <text>6-carboxyhexanoyl-[ACP] + L-alanine + H(+) = (8S)-8-amino-7-oxononanoate + holo-[ACP] + CO2</text>
        <dbReference type="Rhea" id="RHEA:42288"/>
        <dbReference type="Rhea" id="RHEA-COMP:9685"/>
        <dbReference type="Rhea" id="RHEA-COMP:9955"/>
        <dbReference type="ChEBI" id="CHEBI:15378"/>
        <dbReference type="ChEBI" id="CHEBI:16526"/>
        <dbReference type="ChEBI" id="CHEBI:57972"/>
        <dbReference type="ChEBI" id="CHEBI:64479"/>
        <dbReference type="ChEBI" id="CHEBI:78846"/>
        <dbReference type="ChEBI" id="CHEBI:149468"/>
        <dbReference type="EC" id="2.3.1.47"/>
    </reaction>
</comment>
<evidence type="ECO:0000259" key="13">
    <source>
        <dbReference type="Pfam" id="PF00155"/>
    </source>
</evidence>
<keyword evidence="6" id="KW-0808">Transferase</keyword>
<keyword evidence="7" id="KW-0093">Biotin biosynthesis</keyword>
<keyword evidence="15" id="KW-1185">Reference proteome</keyword>
<dbReference type="SUPFAM" id="SSF53383">
    <property type="entry name" value="PLP-dependent transferases"/>
    <property type="match status" value="1"/>
</dbReference>
<dbReference type="InterPro" id="IPR015424">
    <property type="entry name" value="PyrdxlP-dep_Trfase"/>
</dbReference>
<feature type="domain" description="Aminotransferase class I/classII large" evidence="13">
    <location>
        <begin position="122"/>
        <end position="469"/>
    </location>
</feature>
<dbReference type="CDD" id="cd06454">
    <property type="entry name" value="KBL_like"/>
    <property type="match status" value="1"/>
</dbReference>
<dbReference type="PROSITE" id="PS00599">
    <property type="entry name" value="AA_TRANSFER_CLASS_2"/>
    <property type="match status" value="1"/>
</dbReference>
<evidence type="ECO:0000256" key="5">
    <source>
        <dbReference type="ARBA" id="ARBA00013187"/>
    </source>
</evidence>
<reference evidence="14 15" key="1">
    <citation type="submission" date="2017-04" db="EMBL/GenBank/DDBJ databases">
        <authorList>
            <person name="Afonso C.L."/>
            <person name="Miller P.J."/>
            <person name="Scott M.A."/>
            <person name="Spackman E."/>
            <person name="Goraichik I."/>
            <person name="Dimitrov K.M."/>
            <person name="Suarez D.L."/>
            <person name="Swayne D.E."/>
        </authorList>
    </citation>
    <scope>NUCLEOTIDE SEQUENCE [LARGE SCALE GENOMIC DNA]</scope>
    <source>
        <strain evidence="14 15">11</strain>
    </source>
</reference>
<evidence type="ECO:0000313" key="15">
    <source>
        <dbReference type="Proteomes" id="UP000193834"/>
    </source>
</evidence>
<dbReference type="RefSeq" id="WP_244903437.1">
    <property type="nucleotide sequence ID" value="NZ_FXAZ01000004.1"/>
</dbReference>
<dbReference type="PANTHER" id="PTHR13693:SF100">
    <property type="entry name" value="8-AMINO-7-OXONONANOATE SYNTHASE"/>
    <property type="match status" value="1"/>
</dbReference>